<evidence type="ECO:0000313" key="2">
    <source>
        <dbReference type="Proteomes" id="UP000005025"/>
    </source>
</evidence>
<gene>
    <name evidence="1" type="ORF">HMPREF9104_01860</name>
</gene>
<dbReference type="RefSeq" id="WP_008857030.1">
    <property type="nucleotide sequence ID" value="NZ_JH591043.1"/>
</dbReference>
<evidence type="ECO:0000313" key="1">
    <source>
        <dbReference type="EMBL" id="EHO50651.1"/>
    </source>
</evidence>
<dbReference type="STRING" id="797516.HMPREF9104_01860"/>
<sequence length="60" mass="6313">MGLAIKGKKVIGLALNGKKLLGEAKNGKVIWRLNIPSTPWKFTADSGVNSVAVDSSGNVY</sequence>
<reference evidence="1 2" key="1">
    <citation type="submission" date="2011-09" db="EMBL/GenBank/DDBJ databases">
        <authorList>
            <person name="Weinstock G."/>
            <person name="Sodergren E."/>
            <person name="Clifton S."/>
            <person name="Fulton L."/>
            <person name="Fulton B."/>
            <person name="Courtney L."/>
            <person name="Fronick C."/>
            <person name="Harrison M."/>
            <person name="Strong C."/>
            <person name="Farmer C."/>
            <person name="Delahaunty K."/>
            <person name="Markovic C."/>
            <person name="Hall O."/>
            <person name="Minx P."/>
            <person name="Tomlinson C."/>
            <person name="Mitreva M."/>
            <person name="Hou S."/>
            <person name="Chen J."/>
            <person name="Wollam A."/>
            <person name="Pepin K.H."/>
            <person name="Johnson M."/>
            <person name="Bhonagiri V."/>
            <person name="Zhang X."/>
            <person name="Suruliraj S."/>
            <person name="Warren W."/>
            <person name="Chinwalla A."/>
            <person name="Mardis E.R."/>
            <person name="Wilson R.K."/>
        </authorList>
    </citation>
    <scope>NUCLEOTIDE SEQUENCE [LARGE SCALE GENOMIC DNA]</scope>
    <source>
        <strain evidence="1 2">F0435</strain>
    </source>
</reference>
<dbReference type="EMBL" id="AGRJ01000162">
    <property type="protein sequence ID" value="EHO50651.1"/>
    <property type="molecule type" value="Genomic_DNA"/>
</dbReference>
<dbReference type="AlphaFoldDB" id="H1LGX9"/>
<protein>
    <recommendedName>
        <fullName evidence="3">PQQ enzyme repeat protein</fullName>
    </recommendedName>
</protein>
<dbReference type="HOGENOM" id="CLU_2947166_0_0_9"/>
<dbReference type="Proteomes" id="UP000005025">
    <property type="component" value="Unassembled WGS sequence"/>
</dbReference>
<evidence type="ECO:0008006" key="3">
    <source>
        <dbReference type="Google" id="ProtNLM"/>
    </source>
</evidence>
<organism evidence="1 2">
    <name type="scientific">Lentilactobacillus kisonensis F0435</name>
    <dbReference type="NCBI Taxonomy" id="797516"/>
    <lineage>
        <taxon>Bacteria</taxon>
        <taxon>Bacillati</taxon>
        <taxon>Bacillota</taxon>
        <taxon>Bacilli</taxon>
        <taxon>Lactobacillales</taxon>
        <taxon>Lactobacillaceae</taxon>
        <taxon>Lentilactobacillus</taxon>
    </lineage>
</organism>
<comment type="caution">
    <text evidence="1">The sequence shown here is derived from an EMBL/GenBank/DDBJ whole genome shotgun (WGS) entry which is preliminary data.</text>
</comment>
<feature type="non-terminal residue" evidence="1">
    <location>
        <position position="60"/>
    </location>
</feature>
<name>H1LGX9_9LACO</name>
<accession>H1LGX9</accession>
<proteinExistence type="predicted"/>